<reference evidence="4" key="4">
    <citation type="submission" date="2023-08" db="EMBL/GenBank/DDBJ databases">
        <authorList>
            <person name="Guima S.E.S."/>
            <person name="Martins L.F."/>
            <person name="Silva A.M."/>
            <person name="Setubal J.C."/>
        </authorList>
    </citation>
    <scope>NUCLEOTIDE SEQUENCE</scope>
    <source>
        <strain evidence="4">ZC4RG45</strain>
    </source>
</reference>
<dbReference type="Gene3D" id="3.40.630.30">
    <property type="match status" value="1"/>
</dbReference>
<dbReference type="InterPro" id="IPR000182">
    <property type="entry name" value="GNAT_dom"/>
</dbReference>
<dbReference type="EMBL" id="QGUI01000314">
    <property type="protein sequence ID" value="PZM97389.1"/>
    <property type="molecule type" value="Genomic_DNA"/>
</dbReference>
<evidence type="ECO:0000256" key="2">
    <source>
        <dbReference type="ARBA" id="ARBA00023315"/>
    </source>
</evidence>
<reference evidence="4" key="2">
    <citation type="submission" date="2018-05" db="EMBL/GenBank/DDBJ databases">
        <authorList>
            <person name="Moura L."/>
            <person name="Setubal J.C."/>
        </authorList>
    </citation>
    <scope>NUCLEOTIDE SEQUENCE</scope>
    <source>
        <strain evidence="4">ZC4RG45</strain>
    </source>
</reference>
<evidence type="ECO:0000313" key="5">
    <source>
        <dbReference type="EMBL" id="PZM97389.1"/>
    </source>
</evidence>
<proteinExistence type="predicted"/>
<sequence length="149" mass="16385">MTVTIRRAVADDVPEIVALLADDSLGAKRESPDDLTPYQVAFKAVDADPNQLLVVVEHEGAVVGTAQLSYIPGLSRRGALRAQIEGVRVRSDQRGTGLGERMMRWLIDTARERGADVVQLTSDVTREGAHRFYQRLGFQPTHVGFKMAL</sequence>
<dbReference type="PANTHER" id="PTHR43877">
    <property type="entry name" value="AMINOALKYLPHOSPHONATE N-ACETYLTRANSFERASE-RELATED-RELATED"/>
    <property type="match status" value="1"/>
</dbReference>
<dbReference type="AlphaFoldDB" id="A0A2W4L8M0"/>
<organism evidence="5">
    <name type="scientific">Thermocrispum agreste</name>
    <dbReference type="NCBI Taxonomy" id="37925"/>
    <lineage>
        <taxon>Bacteria</taxon>
        <taxon>Bacillati</taxon>
        <taxon>Actinomycetota</taxon>
        <taxon>Actinomycetes</taxon>
        <taxon>Pseudonocardiales</taxon>
        <taxon>Pseudonocardiaceae</taxon>
        <taxon>Thermocrispum</taxon>
    </lineage>
</organism>
<evidence type="ECO:0000256" key="1">
    <source>
        <dbReference type="ARBA" id="ARBA00022679"/>
    </source>
</evidence>
<evidence type="ECO:0000313" key="6">
    <source>
        <dbReference type="Proteomes" id="UP000249324"/>
    </source>
</evidence>
<dbReference type="STRING" id="1111738.GCA_000427905_00114"/>
<name>A0A2W4L8M0_9PSEU</name>
<reference evidence="4 6" key="3">
    <citation type="journal article" date="2021" name="BMC Genomics">
        <title>Genome-resolved metagenome and metatranscriptome analyses of thermophilic composting reveal key bacterial players and their metabolic interactions.</title>
        <authorList>
            <person name="Braga L.P.P."/>
            <person name="Pereira R.V."/>
            <person name="Martins L.F."/>
            <person name="Moura L.M.S."/>
            <person name="Sanchez F.B."/>
            <person name="Patane J.S.L."/>
            <person name="da Silva A.M."/>
            <person name="Setubal J.C."/>
        </authorList>
    </citation>
    <scope>NUCLEOTIDE SEQUENCE [LARGE SCALE GENOMIC DNA]</scope>
    <source>
        <strain evidence="4">ZC4RG45</strain>
    </source>
</reference>
<dbReference type="InterPro" id="IPR050832">
    <property type="entry name" value="Bact_Acetyltransf"/>
</dbReference>
<dbReference type="EMBL" id="QGUI02000326">
    <property type="protein sequence ID" value="MFO7194018.1"/>
    <property type="molecule type" value="Genomic_DNA"/>
</dbReference>
<evidence type="ECO:0000313" key="4">
    <source>
        <dbReference type="EMBL" id="MFO7194018.1"/>
    </source>
</evidence>
<dbReference type="Proteomes" id="UP000249324">
    <property type="component" value="Unassembled WGS sequence"/>
</dbReference>
<dbReference type="SUPFAM" id="SSF55729">
    <property type="entry name" value="Acyl-CoA N-acyltransferases (Nat)"/>
    <property type="match status" value="1"/>
</dbReference>
<dbReference type="GO" id="GO:0016747">
    <property type="term" value="F:acyltransferase activity, transferring groups other than amino-acyl groups"/>
    <property type="evidence" value="ECO:0007669"/>
    <property type="project" value="InterPro"/>
</dbReference>
<evidence type="ECO:0000259" key="3">
    <source>
        <dbReference type="PROSITE" id="PS51186"/>
    </source>
</evidence>
<protein>
    <submittedName>
        <fullName evidence="5">GNAT family N-acetyltransferase</fullName>
    </submittedName>
</protein>
<dbReference type="InterPro" id="IPR016181">
    <property type="entry name" value="Acyl_CoA_acyltransferase"/>
</dbReference>
<accession>A0A2W4L8M0</accession>
<dbReference type="CDD" id="cd04301">
    <property type="entry name" value="NAT_SF"/>
    <property type="match status" value="1"/>
</dbReference>
<dbReference type="Pfam" id="PF00583">
    <property type="entry name" value="Acetyltransf_1"/>
    <property type="match status" value="1"/>
</dbReference>
<keyword evidence="1 5" id="KW-0808">Transferase</keyword>
<keyword evidence="2" id="KW-0012">Acyltransferase</keyword>
<gene>
    <name evidence="4" type="ORF">DIU77_017385</name>
    <name evidence="5" type="ORF">DIU77_09365</name>
</gene>
<reference evidence="5" key="1">
    <citation type="submission" date="2018-05" db="EMBL/GenBank/DDBJ databases">
        <authorList>
            <person name="Lanie J.A."/>
            <person name="Ng W.-L."/>
            <person name="Kazmierczak K.M."/>
            <person name="Andrzejewski T.M."/>
            <person name="Davidsen T.M."/>
            <person name="Wayne K.J."/>
            <person name="Tettelin H."/>
            <person name="Glass J.I."/>
            <person name="Rusch D."/>
            <person name="Podicherti R."/>
            <person name="Tsui H.-C.T."/>
            <person name="Winkler M.E."/>
        </authorList>
    </citation>
    <scope>NUCLEOTIDE SEQUENCE</scope>
    <source>
        <strain evidence="5">ZC4RG45</strain>
    </source>
</reference>
<feature type="domain" description="N-acetyltransferase" evidence="3">
    <location>
        <begin position="3"/>
        <end position="149"/>
    </location>
</feature>
<comment type="caution">
    <text evidence="5">The sequence shown here is derived from an EMBL/GenBank/DDBJ whole genome shotgun (WGS) entry which is preliminary data.</text>
</comment>
<dbReference type="PROSITE" id="PS51186">
    <property type="entry name" value="GNAT"/>
    <property type="match status" value="1"/>
</dbReference>